<dbReference type="InterPro" id="IPR016161">
    <property type="entry name" value="Ald_DH/histidinol_DH"/>
</dbReference>
<dbReference type="CDD" id="cd07129">
    <property type="entry name" value="ALDH_KGSADH"/>
    <property type="match status" value="1"/>
</dbReference>
<evidence type="ECO:0000313" key="3">
    <source>
        <dbReference type="EMBL" id="GEM42860.1"/>
    </source>
</evidence>
<dbReference type="InterPro" id="IPR050740">
    <property type="entry name" value="Aldehyde_DH_Superfamily"/>
</dbReference>
<dbReference type="SUPFAM" id="SSF53720">
    <property type="entry name" value="ALDH-like"/>
    <property type="match status" value="1"/>
</dbReference>
<organism evidence="3 4">
    <name type="scientific">Nocardia ninae NBRC 108245</name>
    <dbReference type="NCBI Taxonomy" id="1210091"/>
    <lineage>
        <taxon>Bacteria</taxon>
        <taxon>Bacillati</taxon>
        <taxon>Actinomycetota</taxon>
        <taxon>Actinomycetes</taxon>
        <taxon>Mycobacteriales</taxon>
        <taxon>Nocardiaceae</taxon>
        <taxon>Nocardia</taxon>
    </lineage>
</organism>
<dbReference type="InterPro" id="IPR044151">
    <property type="entry name" value="ALDH_KGSADH"/>
</dbReference>
<evidence type="ECO:0000256" key="1">
    <source>
        <dbReference type="ARBA" id="ARBA00023002"/>
    </source>
</evidence>
<dbReference type="InterPro" id="IPR015590">
    <property type="entry name" value="Aldehyde_DH_dom"/>
</dbReference>
<proteinExistence type="predicted"/>
<gene>
    <name evidence="3" type="ORF">NN4_73790</name>
</gene>
<dbReference type="Pfam" id="PF00171">
    <property type="entry name" value="Aldedh"/>
    <property type="match status" value="1"/>
</dbReference>
<dbReference type="InterPro" id="IPR016163">
    <property type="entry name" value="Ald_DH_C"/>
</dbReference>
<name>A0A511MQL4_9NOCA</name>
<reference evidence="3 4" key="1">
    <citation type="submission" date="2019-07" db="EMBL/GenBank/DDBJ databases">
        <title>Whole genome shotgun sequence of Nocardia ninae NBRC 108245.</title>
        <authorList>
            <person name="Hosoyama A."/>
            <person name="Uohara A."/>
            <person name="Ohji S."/>
            <person name="Ichikawa N."/>
        </authorList>
    </citation>
    <scope>NUCLEOTIDE SEQUENCE [LARGE SCALE GENOMIC DNA]</scope>
    <source>
        <strain evidence="3 4">NBRC 108245</strain>
    </source>
</reference>
<dbReference type="InterPro" id="IPR016162">
    <property type="entry name" value="Ald_DH_N"/>
</dbReference>
<dbReference type="Gene3D" id="3.40.605.10">
    <property type="entry name" value="Aldehyde Dehydrogenase, Chain A, domain 1"/>
    <property type="match status" value="1"/>
</dbReference>
<sequence>MQTKDEELAMTESAVESVRDTTADEVDALATAAAAAAGPWAAMTLTDRAGVLRGVADRLDAQAAELIPLAMRETHLSEPRLAGELRRTSFQLRLFAQLVLDGDFLDVRIDTADAEWPMGAPRPDLRRMNIALGPVVNFAASNFPFAFSVAGGDTASALAAGCPVIVKASPGHPALSRTVGRLVDATLAEYGAPSGTFGLVFGRDAGVQALTHPAIAAAAFTGSTAGGRALYDLASRRPVPIPFYGELGSINPVFVTEAAARTRATEIAAGLLTAVSASAGQLCTKPGLVAIPEEAPVFSELAALIRSNPVPTGDMLNEDIAAGFTRAVAQVRAHPNVELLAGGGPGEALLLATTARTVLADRDALMHEMFGPATLLVSYRNTAELLELARSMDGQLTVSIFGDQVDDTTRALTAAAVGAAGRVLWNSWPTGLSVTYAQQHGGPYPATTAPTATSVGTAAISRFLRPVTYQSVPEDLLPLELRTDNPLSVPRSVNGARAQ</sequence>
<dbReference type="Proteomes" id="UP000321424">
    <property type="component" value="Unassembled WGS sequence"/>
</dbReference>
<dbReference type="PANTHER" id="PTHR43353:SF3">
    <property type="entry name" value="ALDEHYDE DEHYDROGENASE-RELATED"/>
    <property type="match status" value="1"/>
</dbReference>
<keyword evidence="4" id="KW-1185">Reference proteome</keyword>
<accession>A0A511MQL4</accession>
<dbReference type="Gene3D" id="3.40.309.10">
    <property type="entry name" value="Aldehyde Dehydrogenase, Chain A, domain 2"/>
    <property type="match status" value="1"/>
</dbReference>
<evidence type="ECO:0000313" key="4">
    <source>
        <dbReference type="Proteomes" id="UP000321424"/>
    </source>
</evidence>
<feature type="domain" description="Aldehyde dehydrogenase" evidence="2">
    <location>
        <begin position="11"/>
        <end position="441"/>
    </location>
</feature>
<dbReference type="GO" id="GO:0016620">
    <property type="term" value="F:oxidoreductase activity, acting on the aldehyde or oxo group of donors, NAD or NADP as acceptor"/>
    <property type="evidence" value="ECO:0007669"/>
    <property type="project" value="InterPro"/>
</dbReference>
<dbReference type="PANTHER" id="PTHR43353">
    <property type="entry name" value="SUCCINATE-SEMIALDEHYDE DEHYDROGENASE, MITOCHONDRIAL"/>
    <property type="match status" value="1"/>
</dbReference>
<evidence type="ECO:0000259" key="2">
    <source>
        <dbReference type="Pfam" id="PF00171"/>
    </source>
</evidence>
<dbReference type="EMBL" id="BJXA01000079">
    <property type="protein sequence ID" value="GEM42860.1"/>
    <property type="molecule type" value="Genomic_DNA"/>
</dbReference>
<protein>
    <submittedName>
        <fullName evidence="3">Aldehyde dehydrogenase</fullName>
    </submittedName>
</protein>
<keyword evidence="1" id="KW-0560">Oxidoreductase</keyword>
<dbReference type="AlphaFoldDB" id="A0A511MQL4"/>
<comment type="caution">
    <text evidence="3">The sequence shown here is derived from an EMBL/GenBank/DDBJ whole genome shotgun (WGS) entry which is preliminary data.</text>
</comment>